<proteinExistence type="predicted"/>
<comment type="caution">
    <text evidence="1">The sequence shown here is derived from an EMBL/GenBank/DDBJ whole genome shotgun (WGS) entry which is preliminary data.</text>
</comment>
<protein>
    <submittedName>
        <fullName evidence="1">Uncharacterized protein</fullName>
    </submittedName>
</protein>
<evidence type="ECO:0000313" key="2">
    <source>
        <dbReference type="Proteomes" id="UP000324222"/>
    </source>
</evidence>
<keyword evidence="2" id="KW-1185">Reference proteome</keyword>
<organism evidence="1 2">
    <name type="scientific">Portunus trituberculatus</name>
    <name type="common">Swimming crab</name>
    <name type="synonym">Neptunus trituberculatus</name>
    <dbReference type="NCBI Taxonomy" id="210409"/>
    <lineage>
        <taxon>Eukaryota</taxon>
        <taxon>Metazoa</taxon>
        <taxon>Ecdysozoa</taxon>
        <taxon>Arthropoda</taxon>
        <taxon>Crustacea</taxon>
        <taxon>Multicrustacea</taxon>
        <taxon>Malacostraca</taxon>
        <taxon>Eumalacostraca</taxon>
        <taxon>Eucarida</taxon>
        <taxon>Decapoda</taxon>
        <taxon>Pleocyemata</taxon>
        <taxon>Brachyura</taxon>
        <taxon>Eubrachyura</taxon>
        <taxon>Portunoidea</taxon>
        <taxon>Portunidae</taxon>
        <taxon>Portuninae</taxon>
        <taxon>Portunus</taxon>
    </lineage>
</organism>
<gene>
    <name evidence="1" type="ORF">E2C01_099292</name>
</gene>
<evidence type="ECO:0000313" key="1">
    <source>
        <dbReference type="EMBL" id="MPD03650.1"/>
    </source>
</evidence>
<name>A0A5B7K991_PORTR</name>
<sequence length="68" mass="7461">MCLSTEELKTDSYFPTFPSRSLPFNGRDTFTFTWGMGEGEERGVQPPPLAATQTLADRAEALLTCVSS</sequence>
<reference evidence="1 2" key="1">
    <citation type="submission" date="2019-05" db="EMBL/GenBank/DDBJ databases">
        <title>Another draft genome of Portunus trituberculatus and its Hox gene families provides insights of decapod evolution.</title>
        <authorList>
            <person name="Jeong J.-H."/>
            <person name="Song I."/>
            <person name="Kim S."/>
            <person name="Choi T."/>
            <person name="Kim D."/>
            <person name="Ryu S."/>
            <person name="Kim W."/>
        </authorList>
    </citation>
    <scope>NUCLEOTIDE SEQUENCE [LARGE SCALE GENOMIC DNA]</scope>
    <source>
        <tissue evidence="1">Muscle</tissue>
    </source>
</reference>
<dbReference type="Proteomes" id="UP000324222">
    <property type="component" value="Unassembled WGS sequence"/>
</dbReference>
<accession>A0A5B7K991</accession>
<dbReference type="AlphaFoldDB" id="A0A5B7K991"/>
<dbReference type="EMBL" id="VSRR010137135">
    <property type="protein sequence ID" value="MPD03650.1"/>
    <property type="molecule type" value="Genomic_DNA"/>
</dbReference>